<feature type="region of interest" description="Disordered" evidence="1">
    <location>
        <begin position="249"/>
        <end position="284"/>
    </location>
</feature>
<dbReference type="Pfam" id="PF11069">
    <property type="entry name" value="CFAP298"/>
    <property type="match status" value="1"/>
</dbReference>
<protein>
    <submittedName>
        <fullName evidence="2">Uncharacterized protein</fullName>
    </submittedName>
</protein>
<gene>
    <name evidence="2" type="ORF">GTHE00462_LOCUS29694</name>
</gene>
<sequence>MVLLHVKKTEELQFLYETTVSSSVDDTVKELVDIWNMQIQIRRLIDSMEDLAKYGPAKKPDKQCIDTYQTDDHGNLINDKIQRGPYYCMDPTGRRTGEAPEPKLAEIINREISKARQVVNAKAQVEKKQVVTKQFFQETLDSLRGAVMIAFPEGLPEWDDVGYILKGEWEIDGRTMEAFDDKAELWWAGKQMEQGQDKKLSDYLGKNDKTKIVCKLQKPGGGAPQREPAIDERTQKEMMAFYHKKQEELKKLEEDDEDNHLGSVWADPRQLKQHLQGTDAVRWK</sequence>
<reference evidence="2" key="1">
    <citation type="submission" date="2021-01" db="EMBL/GenBank/DDBJ databases">
        <authorList>
            <person name="Corre E."/>
            <person name="Pelletier E."/>
            <person name="Niang G."/>
            <person name="Scheremetjew M."/>
            <person name="Finn R."/>
            <person name="Kale V."/>
            <person name="Holt S."/>
            <person name="Cochrane G."/>
            <person name="Meng A."/>
            <person name="Brown T."/>
            <person name="Cohen L."/>
        </authorList>
    </citation>
    <scope>NUCLEOTIDE SEQUENCE</scope>
    <source>
        <strain evidence="2">CCMP 2712</strain>
    </source>
</reference>
<dbReference type="AlphaFoldDB" id="A0A7S4P6P8"/>
<dbReference type="InterPro" id="IPR021298">
    <property type="entry name" value="CFAP298"/>
</dbReference>
<dbReference type="PANTHER" id="PTHR13238">
    <property type="entry name" value="PROTEIN C21ORF59"/>
    <property type="match status" value="1"/>
</dbReference>
<name>A0A7S4P6P8_GUITH</name>
<evidence type="ECO:0000313" key="2">
    <source>
        <dbReference type="EMBL" id="CAE2325026.1"/>
    </source>
</evidence>
<dbReference type="GO" id="GO:0003352">
    <property type="term" value="P:regulation of cilium movement"/>
    <property type="evidence" value="ECO:0007669"/>
    <property type="project" value="InterPro"/>
</dbReference>
<evidence type="ECO:0000256" key="1">
    <source>
        <dbReference type="SAM" id="MobiDB-lite"/>
    </source>
</evidence>
<dbReference type="OMA" id="YRKQEEW"/>
<organism evidence="2">
    <name type="scientific">Guillardia theta</name>
    <name type="common">Cryptophyte</name>
    <name type="synonym">Cryptomonas phi</name>
    <dbReference type="NCBI Taxonomy" id="55529"/>
    <lineage>
        <taxon>Eukaryota</taxon>
        <taxon>Cryptophyceae</taxon>
        <taxon>Pyrenomonadales</taxon>
        <taxon>Geminigeraceae</taxon>
        <taxon>Guillardia</taxon>
    </lineage>
</organism>
<proteinExistence type="predicted"/>
<dbReference type="EMBL" id="HBKN01037898">
    <property type="protein sequence ID" value="CAE2325026.1"/>
    <property type="molecule type" value="Transcribed_RNA"/>
</dbReference>
<accession>A0A7S4P6P8</accession>